<dbReference type="GO" id="GO:0035220">
    <property type="term" value="P:wing disc development"/>
    <property type="evidence" value="ECO:0007669"/>
    <property type="project" value="EnsemblMetazoa"/>
</dbReference>
<keyword evidence="6" id="KW-0238">DNA-binding</keyword>
<dbReference type="PhylomeDB" id="B4R7T8"/>
<evidence type="ECO:0000256" key="5">
    <source>
        <dbReference type="ARBA" id="ARBA00022833"/>
    </source>
</evidence>
<keyword evidence="12" id="KW-1185">Reference proteome</keyword>
<dbReference type="GO" id="GO:0002052">
    <property type="term" value="P:positive regulation of neuroblast proliferation"/>
    <property type="evidence" value="ECO:0007669"/>
    <property type="project" value="EnsemblMetazoa"/>
</dbReference>
<evidence type="ECO:0000256" key="8">
    <source>
        <dbReference type="PROSITE-ProRule" id="PRU00042"/>
    </source>
</evidence>
<dbReference type="SMART" id="SM00355">
    <property type="entry name" value="ZnF_C2H2"/>
    <property type="match status" value="2"/>
</dbReference>
<dbReference type="GO" id="GO:0045893">
    <property type="term" value="P:positive regulation of DNA-templated transcription"/>
    <property type="evidence" value="ECO:0007669"/>
    <property type="project" value="EnsemblMetazoa"/>
</dbReference>
<dbReference type="InterPro" id="IPR050589">
    <property type="entry name" value="Ikaros_C2H2-ZF"/>
</dbReference>
<feature type="region of interest" description="Disordered" evidence="9">
    <location>
        <begin position="162"/>
        <end position="218"/>
    </location>
</feature>
<feature type="compositionally biased region" description="Polar residues" evidence="9">
    <location>
        <begin position="453"/>
        <end position="466"/>
    </location>
</feature>
<evidence type="ECO:0000256" key="9">
    <source>
        <dbReference type="SAM" id="MobiDB-lite"/>
    </source>
</evidence>
<organism evidence="11 12">
    <name type="scientific">Drosophila simulans</name>
    <name type="common">Fruit fly</name>
    <dbReference type="NCBI Taxonomy" id="7240"/>
    <lineage>
        <taxon>Eukaryota</taxon>
        <taxon>Metazoa</taxon>
        <taxon>Ecdysozoa</taxon>
        <taxon>Arthropoda</taxon>
        <taxon>Hexapoda</taxon>
        <taxon>Insecta</taxon>
        <taxon>Pterygota</taxon>
        <taxon>Neoptera</taxon>
        <taxon>Endopterygota</taxon>
        <taxon>Diptera</taxon>
        <taxon>Brachycera</taxon>
        <taxon>Muscomorpha</taxon>
        <taxon>Ephydroidea</taxon>
        <taxon>Drosophilidae</taxon>
        <taxon>Drosophila</taxon>
        <taxon>Sophophora</taxon>
    </lineage>
</organism>
<evidence type="ECO:0000256" key="1">
    <source>
        <dbReference type="ARBA" id="ARBA00004123"/>
    </source>
</evidence>
<dbReference type="PROSITE" id="PS50157">
    <property type="entry name" value="ZINC_FINGER_C2H2_2"/>
    <property type="match status" value="2"/>
</dbReference>
<dbReference type="GO" id="GO:0140587">
    <property type="term" value="F:chromatin loop anchoring activity"/>
    <property type="evidence" value="ECO:0007669"/>
    <property type="project" value="EnsemblMetazoa"/>
</dbReference>
<dbReference type="Gene3D" id="3.30.160.60">
    <property type="entry name" value="Classic Zinc Finger"/>
    <property type="match status" value="1"/>
</dbReference>
<feature type="region of interest" description="Disordered" evidence="9">
    <location>
        <begin position="1"/>
        <end position="90"/>
    </location>
</feature>
<evidence type="ECO:0000256" key="7">
    <source>
        <dbReference type="ARBA" id="ARBA00023242"/>
    </source>
</evidence>
<feature type="domain" description="C2H2-type" evidence="10">
    <location>
        <begin position="470"/>
        <end position="498"/>
    </location>
</feature>
<dbReference type="GO" id="GO:0005654">
    <property type="term" value="C:nucleoplasm"/>
    <property type="evidence" value="ECO:0007669"/>
    <property type="project" value="EnsemblMetazoa"/>
</dbReference>
<evidence type="ECO:0000256" key="2">
    <source>
        <dbReference type="ARBA" id="ARBA00022723"/>
    </source>
</evidence>
<gene>
    <name evidence="11" type="primary">Dsim\GD15564</name>
    <name evidence="11" type="ORF">Dsim_GD15564</name>
</gene>
<evidence type="ECO:0000259" key="10">
    <source>
        <dbReference type="PROSITE" id="PS50157"/>
    </source>
</evidence>
<dbReference type="GO" id="GO:0141065">
    <property type="term" value="P:maternal mRNA clearance"/>
    <property type="evidence" value="ECO:0007669"/>
    <property type="project" value="EnsemblMetazoa"/>
</dbReference>
<dbReference type="AlphaFoldDB" id="B4R7T8"/>
<protein>
    <submittedName>
        <fullName evidence="11">GD15564</fullName>
    </submittedName>
</protein>
<dbReference type="GO" id="GO:0008270">
    <property type="term" value="F:zinc ion binding"/>
    <property type="evidence" value="ECO:0007669"/>
    <property type="project" value="UniProtKB-KW"/>
</dbReference>
<feature type="compositionally biased region" description="Low complexity" evidence="9">
    <location>
        <begin position="182"/>
        <end position="206"/>
    </location>
</feature>
<keyword evidence="4 8" id="KW-0863">Zinc-finger</keyword>
<feature type="compositionally biased region" description="Polar residues" evidence="9">
    <location>
        <begin position="420"/>
        <end position="430"/>
    </location>
</feature>
<dbReference type="GO" id="GO:0000278">
    <property type="term" value="P:mitotic cell cycle"/>
    <property type="evidence" value="ECO:0007669"/>
    <property type="project" value="EnsemblMetazoa"/>
</dbReference>
<evidence type="ECO:0000313" key="12">
    <source>
        <dbReference type="Proteomes" id="UP000000304"/>
    </source>
</evidence>
<feature type="compositionally biased region" description="Basic and acidic residues" evidence="9">
    <location>
        <begin position="164"/>
        <end position="181"/>
    </location>
</feature>
<dbReference type="GO" id="GO:0034728">
    <property type="term" value="P:nucleosome organization"/>
    <property type="evidence" value="ECO:0007669"/>
    <property type="project" value="EnsemblMetazoa"/>
</dbReference>
<dbReference type="GO" id="GO:0000785">
    <property type="term" value="C:chromatin"/>
    <property type="evidence" value="ECO:0007669"/>
    <property type="project" value="EnsemblMetazoa"/>
</dbReference>
<proteinExistence type="predicted"/>
<evidence type="ECO:0000256" key="6">
    <source>
        <dbReference type="ARBA" id="ARBA00023125"/>
    </source>
</evidence>
<keyword evidence="5" id="KW-0862">Zinc</keyword>
<dbReference type="PROSITE" id="PS00028">
    <property type="entry name" value="ZINC_FINGER_C2H2_1"/>
    <property type="match status" value="2"/>
</dbReference>
<feature type="domain" description="C2H2-type" evidence="10">
    <location>
        <begin position="499"/>
        <end position="527"/>
    </location>
</feature>
<dbReference type="GO" id="GO:2000543">
    <property type="term" value="P:positive regulation of gastrulation"/>
    <property type="evidence" value="ECO:0007669"/>
    <property type="project" value="EnsemblMetazoa"/>
</dbReference>
<dbReference type="OMA" id="EYQFRCQ"/>
<dbReference type="STRING" id="7240.B4R7T8"/>
<feature type="region of interest" description="Disordered" evidence="9">
    <location>
        <begin position="406"/>
        <end position="468"/>
    </location>
</feature>
<evidence type="ECO:0000256" key="4">
    <source>
        <dbReference type="ARBA" id="ARBA00022771"/>
    </source>
</evidence>
<dbReference type="GO" id="GO:0007349">
    <property type="term" value="P:cellularization"/>
    <property type="evidence" value="ECO:0007669"/>
    <property type="project" value="EnsemblMetazoa"/>
</dbReference>
<dbReference type="Proteomes" id="UP000000304">
    <property type="component" value="Chromosome X"/>
</dbReference>
<reference evidence="11 12" key="1">
    <citation type="journal article" date="2007" name="Nature">
        <title>Evolution of genes and genomes on the Drosophila phylogeny.</title>
        <authorList>
            <consortium name="Drosophila 12 Genomes Consortium"/>
            <person name="Clark A.G."/>
            <person name="Eisen M.B."/>
            <person name="Smith D.R."/>
            <person name="Bergman C.M."/>
            <person name="Oliver B."/>
            <person name="Markow T.A."/>
            <person name="Kaufman T.C."/>
            <person name="Kellis M."/>
            <person name="Gelbart W."/>
            <person name="Iyer V.N."/>
            <person name="Pollard D.A."/>
            <person name="Sackton T.B."/>
            <person name="Larracuente A.M."/>
            <person name="Singh N.D."/>
            <person name="Abad J.P."/>
            <person name="Abt D.N."/>
            <person name="Adryan B."/>
            <person name="Aguade M."/>
            <person name="Akashi H."/>
            <person name="Anderson W.W."/>
            <person name="Aquadro C.F."/>
            <person name="Ardell D.H."/>
            <person name="Arguello R."/>
            <person name="Artieri C.G."/>
            <person name="Barbash D.A."/>
            <person name="Barker D."/>
            <person name="Barsanti P."/>
            <person name="Batterham P."/>
            <person name="Batzoglou S."/>
            <person name="Begun D."/>
            <person name="Bhutkar A."/>
            <person name="Blanco E."/>
            <person name="Bosak S.A."/>
            <person name="Bradley R.K."/>
            <person name="Brand A.D."/>
            <person name="Brent M.R."/>
            <person name="Brooks A.N."/>
            <person name="Brown R.H."/>
            <person name="Butlin R.K."/>
            <person name="Caggese C."/>
            <person name="Calvi B.R."/>
            <person name="Bernardo de Carvalho A."/>
            <person name="Caspi A."/>
            <person name="Castrezana S."/>
            <person name="Celniker S.E."/>
            <person name="Chang J.L."/>
            <person name="Chapple C."/>
            <person name="Chatterji S."/>
            <person name="Chinwalla A."/>
            <person name="Civetta A."/>
            <person name="Clifton S.W."/>
            <person name="Comeron J.M."/>
            <person name="Costello J.C."/>
            <person name="Coyne J.A."/>
            <person name="Daub J."/>
            <person name="David R.G."/>
            <person name="Delcher A.L."/>
            <person name="Delehaunty K."/>
            <person name="Do C.B."/>
            <person name="Ebling H."/>
            <person name="Edwards K."/>
            <person name="Eickbush T."/>
            <person name="Evans J.D."/>
            <person name="Filipski A."/>
            <person name="Findeiss S."/>
            <person name="Freyhult E."/>
            <person name="Fulton L."/>
            <person name="Fulton R."/>
            <person name="Garcia A.C."/>
            <person name="Gardiner A."/>
            <person name="Garfield D.A."/>
            <person name="Garvin B.E."/>
            <person name="Gibson G."/>
            <person name="Gilbert D."/>
            <person name="Gnerre S."/>
            <person name="Godfrey J."/>
            <person name="Good R."/>
            <person name="Gotea V."/>
            <person name="Gravely B."/>
            <person name="Greenberg A.J."/>
            <person name="Griffiths-Jones S."/>
            <person name="Gross S."/>
            <person name="Guigo R."/>
            <person name="Gustafson E.A."/>
            <person name="Haerty W."/>
            <person name="Hahn M.W."/>
            <person name="Halligan D.L."/>
            <person name="Halpern A.L."/>
            <person name="Halter G.M."/>
            <person name="Han M.V."/>
            <person name="Heger A."/>
            <person name="Hillier L."/>
            <person name="Hinrichs A.S."/>
            <person name="Holmes I."/>
            <person name="Hoskins R.A."/>
            <person name="Hubisz M.J."/>
            <person name="Hultmark D."/>
            <person name="Huntley M.A."/>
            <person name="Jaffe D.B."/>
            <person name="Jagadeeshan S."/>
            <person name="Jeck W.R."/>
            <person name="Johnson J."/>
            <person name="Jones C.D."/>
            <person name="Jordan W.C."/>
            <person name="Karpen G.H."/>
            <person name="Kataoka E."/>
            <person name="Keightley P.D."/>
            <person name="Kheradpour P."/>
            <person name="Kirkness E.F."/>
            <person name="Koerich L.B."/>
            <person name="Kristiansen K."/>
            <person name="Kudrna D."/>
            <person name="Kulathinal R.J."/>
            <person name="Kumar S."/>
            <person name="Kwok R."/>
            <person name="Lander E."/>
            <person name="Langley C.H."/>
            <person name="Lapoint R."/>
            <person name="Lazzaro B.P."/>
            <person name="Lee S.J."/>
            <person name="Levesque L."/>
            <person name="Li R."/>
            <person name="Lin C.F."/>
            <person name="Lin M.F."/>
            <person name="Lindblad-Toh K."/>
            <person name="Llopart A."/>
            <person name="Long M."/>
            <person name="Low L."/>
            <person name="Lozovsky E."/>
            <person name="Lu J."/>
            <person name="Luo M."/>
            <person name="Machado C.A."/>
            <person name="Makalowski W."/>
            <person name="Marzo M."/>
            <person name="Matsuda M."/>
            <person name="Matzkin L."/>
            <person name="McAllister B."/>
            <person name="McBride C.S."/>
            <person name="McKernan B."/>
            <person name="McKernan K."/>
            <person name="Mendez-Lago M."/>
            <person name="Minx P."/>
            <person name="Mollenhauer M.U."/>
            <person name="Montooth K."/>
            <person name="Mount S.M."/>
            <person name="Mu X."/>
            <person name="Myers E."/>
            <person name="Negre B."/>
            <person name="Newfeld S."/>
            <person name="Nielsen R."/>
            <person name="Noor M.A."/>
            <person name="O'Grady P."/>
            <person name="Pachter L."/>
            <person name="Papaceit M."/>
            <person name="Parisi M.J."/>
            <person name="Parisi M."/>
            <person name="Parts L."/>
            <person name="Pedersen J.S."/>
            <person name="Pesole G."/>
            <person name="Phillippy A.M."/>
            <person name="Ponting C.P."/>
            <person name="Pop M."/>
            <person name="Porcelli D."/>
            <person name="Powell J.R."/>
            <person name="Prohaska S."/>
            <person name="Pruitt K."/>
            <person name="Puig M."/>
            <person name="Quesneville H."/>
            <person name="Ram K.R."/>
            <person name="Rand D."/>
            <person name="Rasmussen M.D."/>
            <person name="Reed L.K."/>
            <person name="Reenan R."/>
            <person name="Reily A."/>
            <person name="Remington K.A."/>
            <person name="Rieger T.T."/>
            <person name="Ritchie M.G."/>
            <person name="Robin C."/>
            <person name="Rogers Y.H."/>
            <person name="Rohde C."/>
            <person name="Rozas J."/>
            <person name="Rubenfield M.J."/>
            <person name="Ruiz A."/>
            <person name="Russo S."/>
            <person name="Salzberg S.L."/>
            <person name="Sanchez-Gracia A."/>
            <person name="Saranga D.J."/>
            <person name="Sato H."/>
            <person name="Schaeffer S.W."/>
            <person name="Schatz M.C."/>
            <person name="Schlenke T."/>
            <person name="Schwartz R."/>
            <person name="Segarra C."/>
            <person name="Singh R.S."/>
            <person name="Sirot L."/>
            <person name="Sirota M."/>
            <person name="Sisneros N.B."/>
            <person name="Smith C.D."/>
            <person name="Smith T.F."/>
            <person name="Spieth J."/>
            <person name="Stage D.E."/>
            <person name="Stark A."/>
            <person name="Stephan W."/>
            <person name="Strausberg R.L."/>
            <person name="Strempel S."/>
            <person name="Sturgill D."/>
            <person name="Sutton G."/>
            <person name="Sutton G.G."/>
            <person name="Tao W."/>
            <person name="Teichmann S."/>
            <person name="Tobari Y.N."/>
            <person name="Tomimura Y."/>
            <person name="Tsolas J.M."/>
            <person name="Valente V.L."/>
            <person name="Venter E."/>
            <person name="Venter J.C."/>
            <person name="Vicario S."/>
            <person name="Vieira F.G."/>
            <person name="Vilella A.J."/>
            <person name="Villasante A."/>
            <person name="Walenz B."/>
            <person name="Wang J."/>
            <person name="Wasserman M."/>
            <person name="Watts T."/>
            <person name="Wilson D."/>
            <person name="Wilson R.K."/>
            <person name="Wing R.A."/>
            <person name="Wolfner M.F."/>
            <person name="Wong A."/>
            <person name="Wong G.K."/>
            <person name="Wu C.I."/>
            <person name="Wu G."/>
            <person name="Yamamoto D."/>
            <person name="Yang H.P."/>
            <person name="Yang S.P."/>
            <person name="Yorke J.A."/>
            <person name="Yoshida K."/>
            <person name="Zdobnov E."/>
            <person name="Zhang P."/>
            <person name="Zhang Y."/>
            <person name="Zimin A.V."/>
            <person name="Baldwin J."/>
            <person name="Abdouelleil A."/>
            <person name="Abdulkadir J."/>
            <person name="Abebe A."/>
            <person name="Abera B."/>
            <person name="Abreu J."/>
            <person name="Acer S.C."/>
            <person name="Aftuck L."/>
            <person name="Alexander A."/>
            <person name="An P."/>
            <person name="Anderson E."/>
            <person name="Anderson S."/>
            <person name="Arachi H."/>
            <person name="Azer M."/>
            <person name="Bachantsang P."/>
            <person name="Barry A."/>
            <person name="Bayul T."/>
            <person name="Berlin A."/>
            <person name="Bessette D."/>
            <person name="Bloom T."/>
            <person name="Blye J."/>
            <person name="Boguslavskiy L."/>
            <person name="Bonnet C."/>
            <person name="Boukhgalter B."/>
            <person name="Bourzgui I."/>
            <person name="Brown A."/>
            <person name="Cahill P."/>
            <person name="Channer S."/>
            <person name="Cheshatsang Y."/>
            <person name="Chuda L."/>
            <person name="Citroen M."/>
            <person name="Collymore A."/>
            <person name="Cooke P."/>
            <person name="Costello M."/>
            <person name="D'Aco K."/>
            <person name="Daza R."/>
            <person name="De Haan G."/>
            <person name="DeGray S."/>
            <person name="DeMaso C."/>
            <person name="Dhargay N."/>
            <person name="Dooley K."/>
            <person name="Dooley E."/>
            <person name="Doricent M."/>
            <person name="Dorje P."/>
            <person name="Dorjee K."/>
            <person name="Dupes A."/>
            <person name="Elong R."/>
            <person name="Falk J."/>
            <person name="Farina A."/>
            <person name="Faro S."/>
            <person name="Ferguson D."/>
            <person name="Fisher S."/>
            <person name="Foley C.D."/>
            <person name="Franke A."/>
            <person name="Friedrich D."/>
            <person name="Gadbois L."/>
            <person name="Gearin G."/>
            <person name="Gearin C.R."/>
            <person name="Giannoukos G."/>
            <person name="Goode T."/>
            <person name="Graham J."/>
            <person name="Grandbois E."/>
            <person name="Grewal S."/>
            <person name="Gyaltsen K."/>
            <person name="Hafez N."/>
            <person name="Hagos B."/>
            <person name="Hall J."/>
            <person name="Henson C."/>
            <person name="Hollinger A."/>
            <person name="Honan T."/>
            <person name="Huard M.D."/>
            <person name="Hughes L."/>
            <person name="Hurhula B."/>
            <person name="Husby M.E."/>
            <person name="Kamat A."/>
            <person name="Kanga B."/>
            <person name="Kashin S."/>
            <person name="Khazanovich D."/>
            <person name="Kisner P."/>
            <person name="Lance K."/>
            <person name="Lara M."/>
            <person name="Lee W."/>
            <person name="Lennon N."/>
            <person name="Letendre F."/>
            <person name="LeVine R."/>
            <person name="Lipovsky A."/>
            <person name="Liu X."/>
            <person name="Liu J."/>
            <person name="Liu S."/>
            <person name="Lokyitsang T."/>
            <person name="Lokyitsang Y."/>
            <person name="Lubonja R."/>
            <person name="Lui A."/>
            <person name="MacDonald P."/>
            <person name="Magnisalis V."/>
            <person name="Maru K."/>
            <person name="Matthews C."/>
            <person name="McCusker W."/>
            <person name="McDonough S."/>
            <person name="Mehta T."/>
            <person name="Meldrim J."/>
            <person name="Meneus L."/>
            <person name="Mihai O."/>
            <person name="Mihalev A."/>
            <person name="Mihova T."/>
            <person name="Mittelman R."/>
            <person name="Mlenga V."/>
            <person name="Montmayeur A."/>
            <person name="Mulrain L."/>
            <person name="Navidi A."/>
            <person name="Naylor J."/>
            <person name="Negash T."/>
            <person name="Nguyen T."/>
            <person name="Nguyen N."/>
            <person name="Nicol R."/>
            <person name="Norbu C."/>
            <person name="Norbu N."/>
            <person name="Novod N."/>
            <person name="O'Neill B."/>
            <person name="Osman S."/>
            <person name="Markiewicz E."/>
            <person name="Oyono O.L."/>
            <person name="Patti C."/>
            <person name="Phunkhang P."/>
            <person name="Pierre F."/>
            <person name="Priest M."/>
            <person name="Raghuraman S."/>
            <person name="Rege F."/>
            <person name="Reyes R."/>
            <person name="Rise C."/>
            <person name="Rogov P."/>
            <person name="Ross K."/>
            <person name="Ryan E."/>
            <person name="Settipalli S."/>
            <person name="Shea T."/>
            <person name="Sherpa N."/>
            <person name="Shi L."/>
            <person name="Shih D."/>
            <person name="Sparrow T."/>
            <person name="Spaulding J."/>
            <person name="Stalker J."/>
            <person name="Stange-Thomann N."/>
            <person name="Stavropoulos S."/>
            <person name="Stone C."/>
            <person name="Strader C."/>
            <person name="Tesfaye S."/>
            <person name="Thomson T."/>
            <person name="Thoulutsang Y."/>
            <person name="Thoulutsang D."/>
            <person name="Topham K."/>
            <person name="Topping I."/>
            <person name="Tsamla T."/>
            <person name="Vassiliev H."/>
            <person name="Vo A."/>
            <person name="Wangchuk T."/>
            <person name="Wangdi T."/>
            <person name="Weiand M."/>
            <person name="Wilkinson J."/>
            <person name="Wilson A."/>
            <person name="Yadav S."/>
            <person name="Young G."/>
            <person name="Yu Q."/>
            <person name="Zembek L."/>
            <person name="Zhong D."/>
            <person name="Zimmer A."/>
            <person name="Zwirko Z."/>
            <person name="Jaffe D.B."/>
            <person name="Alvarez P."/>
            <person name="Brockman W."/>
            <person name="Butler J."/>
            <person name="Chin C."/>
            <person name="Gnerre S."/>
            <person name="Grabherr M."/>
            <person name="Kleber M."/>
            <person name="Mauceli E."/>
            <person name="MacCallum I."/>
        </authorList>
    </citation>
    <scope>NUCLEOTIDE SEQUENCE [LARGE SCALE GENOMIC DNA]</scope>
    <source>
        <strain evidence="12">white501</strain>
    </source>
</reference>
<evidence type="ECO:0000256" key="3">
    <source>
        <dbReference type="ARBA" id="ARBA00022737"/>
    </source>
</evidence>
<sequence length="572" mass="64471">MATEEAEEQELRDQEQADDHLHQHQQASQQYLLAARHYHSSTPNTLSSSNTNPSTPSSNSPHTIYRQEQQGTDFSRTTPPPQPLPPMGMLPPMAMDYNMLALDMPMPMPTLMHSNMLQCSSTSTTPLATTITTSMPDTMQPPQQQLVHHYQAVLHPLHQQLGEQHQRQEADHHQQQRELHQLDQQQQQQALILADSLPHSSSSPTSSSPPPTMPMPLTTITAPQLLPLQPPPPHITSTMPMPPTMHMPIMPPPPQCYQQLQPLDPTMSYHTIIGSGPEAHAGAAGGGYSNQITTSDGQILQLMPTSLFAPYAPLSPYSVAAQRSPQEGDLPPVHTLTTALHAHQQGGQQEAQTPTLTVLSTPYSPTVSSSRATPALEMDMATLMQHQQDYEMEQYQMQHQQLEQLQQQQQQMDHQQQQQILADQTQSMAQQPLAKKRRGGNATPSTTKRRRNSSVGSTSPHSTTLPSGRIKCLECDKEFTKNCYLTQHNKSFHSGEYQFRCQKCGKRFQSEDVYTTHLGRHRTQDKPHKWSMEMDMLEEEDEEEELGDHHMIIKSEYVQEEFQMIEKSIELY</sequence>
<name>B4R7T8_DROSI</name>
<dbReference type="OrthoDB" id="8117402at2759"/>
<dbReference type="InterPro" id="IPR036236">
    <property type="entry name" value="Znf_C2H2_sf"/>
</dbReference>
<feature type="compositionally biased region" description="Basic and acidic residues" evidence="9">
    <location>
        <begin position="9"/>
        <end position="22"/>
    </location>
</feature>
<dbReference type="GO" id="GO:0031491">
    <property type="term" value="F:nucleosome binding"/>
    <property type="evidence" value="ECO:0007669"/>
    <property type="project" value="EnsemblMetazoa"/>
</dbReference>
<dbReference type="PANTHER" id="PTHR24404">
    <property type="entry name" value="ZINC FINGER PROTEIN"/>
    <property type="match status" value="1"/>
</dbReference>
<dbReference type="PANTHER" id="PTHR24404:SF106">
    <property type="entry name" value="C2H2-TYPE DOMAIN-CONTAINING PROTEIN"/>
    <property type="match status" value="1"/>
</dbReference>
<dbReference type="GO" id="GO:0000978">
    <property type="term" value="F:RNA polymerase II cis-regulatory region sequence-specific DNA binding"/>
    <property type="evidence" value="ECO:0007669"/>
    <property type="project" value="EnsemblMetazoa"/>
</dbReference>
<dbReference type="InterPro" id="IPR013087">
    <property type="entry name" value="Znf_C2H2_type"/>
</dbReference>
<evidence type="ECO:0000313" key="11">
    <source>
        <dbReference type="EMBL" id="EDX18421.1"/>
    </source>
</evidence>
<feature type="compositionally biased region" description="Polar residues" evidence="9">
    <location>
        <begin position="66"/>
        <end position="77"/>
    </location>
</feature>
<dbReference type="GO" id="GO:0010628">
    <property type="term" value="P:positive regulation of gene expression"/>
    <property type="evidence" value="ECO:0007669"/>
    <property type="project" value="EnsemblMetazoa"/>
</dbReference>
<keyword evidence="2" id="KW-0479">Metal-binding</keyword>
<feature type="compositionally biased region" description="Pro residues" evidence="9">
    <location>
        <begin position="78"/>
        <end position="89"/>
    </location>
</feature>
<accession>B4R7T8</accession>
<dbReference type="GO" id="GO:0061614">
    <property type="term" value="P:miRNA transcription"/>
    <property type="evidence" value="ECO:0007669"/>
    <property type="project" value="EnsemblMetazoa"/>
</dbReference>
<comment type="subcellular location">
    <subcellularLocation>
        <location evidence="1">Nucleus</location>
    </subcellularLocation>
</comment>
<keyword evidence="3" id="KW-0677">Repeat</keyword>
<feature type="compositionally biased region" description="Low complexity" evidence="9">
    <location>
        <begin position="24"/>
        <end position="61"/>
    </location>
</feature>
<dbReference type="HOGENOM" id="CLU_476737_0_0_1"/>
<dbReference type="GO" id="GO:0000981">
    <property type="term" value="F:DNA-binding transcription factor activity, RNA polymerase II-specific"/>
    <property type="evidence" value="ECO:0007669"/>
    <property type="project" value="EnsemblMetazoa"/>
</dbReference>
<feature type="compositionally biased region" description="Low complexity" evidence="9">
    <location>
        <begin position="406"/>
        <end position="419"/>
    </location>
</feature>
<dbReference type="EMBL" id="CM000366">
    <property type="protein sequence ID" value="EDX18421.1"/>
    <property type="molecule type" value="Genomic_DNA"/>
</dbReference>
<keyword evidence="7" id="KW-0539">Nucleus</keyword>
<dbReference type="SUPFAM" id="SSF57667">
    <property type="entry name" value="beta-beta-alpha zinc fingers"/>
    <property type="match status" value="1"/>
</dbReference>